<reference evidence="5" key="1">
    <citation type="submission" date="2016-12" db="EMBL/GenBank/DDBJ databases">
        <title>Comparative genomics of four Isosphaeraceae planctomycetes: a common pool of plasmids and glycoside hydrolase genes.</title>
        <authorList>
            <person name="Ivanova A."/>
        </authorList>
    </citation>
    <scope>NUCLEOTIDE SEQUENCE [LARGE SCALE GENOMIC DNA]</scope>
    <source>
        <strain evidence="5">PX4</strain>
    </source>
</reference>
<gene>
    <name evidence="4" type="ORF">BSF38_03151</name>
</gene>
<feature type="domain" description="Fumarylacetoacetase-like C-terminal" evidence="3">
    <location>
        <begin position="103"/>
        <end position="316"/>
    </location>
</feature>
<dbReference type="PANTHER" id="PTHR42796:SF4">
    <property type="entry name" value="FUMARYLACETOACETATE HYDROLASE DOMAIN-CONTAINING PROTEIN 2A"/>
    <property type="match status" value="1"/>
</dbReference>
<comment type="similarity">
    <text evidence="1">Belongs to the FAH family.</text>
</comment>
<organism evidence="4 5">
    <name type="scientific">Paludisphaera borealis</name>
    <dbReference type="NCBI Taxonomy" id="1387353"/>
    <lineage>
        <taxon>Bacteria</taxon>
        <taxon>Pseudomonadati</taxon>
        <taxon>Planctomycetota</taxon>
        <taxon>Planctomycetia</taxon>
        <taxon>Isosphaerales</taxon>
        <taxon>Isosphaeraceae</taxon>
        <taxon>Paludisphaera</taxon>
    </lineage>
</organism>
<dbReference type="GO" id="GO:0050385">
    <property type="term" value="F:ureidoglycolate lyase activity"/>
    <property type="evidence" value="ECO:0007669"/>
    <property type="project" value="UniProtKB-EC"/>
</dbReference>
<keyword evidence="5" id="KW-1185">Reference proteome</keyword>
<dbReference type="KEGG" id="pbor:BSF38_03151"/>
<sequence length="324" mass="35652">MRVCRFRFDDLILTGFYGDDVVIPLDQAAEMYSRETGCELLLPSTEDLLDLLPPAGESYALARELDAWIEGLDVMDRDELTIPCDEVRLLVPLPNPSKLLFLAGNYAKHVAERGGTAAEREETFPYVFMKPPSTTLTHPGDPIEIPTASPDQIDWECELGVVIGRRCRDVTEAEALDYVAGYTVVNDISDRGFRPNPGRKTRDRDKFFDWQHGKWHDTFCPMGPCILSADAVDDPQDLPIKLTVNGQIKQEATTAEMVFPVAAVIAFLSQFVTLEPGDVIATGTPSGVGSATGTYLKPGDLVRATIAPIGTLENPVEAETEEDY</sequence>
<evidence type="ECO:0000259" key="3">
    <source>
        <dbReference type="Pfam" id="PF01557"/>
    </source>
</evidence>
<dbReference type="PANTHER" id="PTHR42796">
    <property type="entry name" value="FUMARYLACETOACETATE HYDROLASE DOMAIN-CONTAINING PROTEIN 2A-RELATED"/>
    <property type="match status" value="1"/>
</dbReference>
<evidence type="ECO:0000256" key="2">
    <source>
        <dbReference type="ARBA" id="ARBA00022723"/>
    </source>
</evidence>
<accession>A0A1U7CRU7</accession>
<dbReference type="EC" id="4.3.2.3" evidence="4"/>
<dbReference type="InterPro" id="IPR036663">
    <property type="entry name" value="Fumarylacetoacetase_C_sf"/>
</dbReference>
<evidence type="ECO:0000313" key="4">
    <source>
        <dbReference type="EMBL" id="APW61628.1"/>
    </source>
</evidence>
<dbReference type="GO" id="GO:0019752">
    <property type="term" value="P:carboxylic acid metabolic process"/>
    <property type="evidence" value="ECO:0007669"/>
    <property type="project" value="UniProtKB-ARBA"/>
</dbReference>
<dbReference type="AlphaFoldDB" id="A0A1U7CRU7"/>
<proteinExistence type="inferred from homology"/>
<evidence type="ECO:0000256" key="1">
    <source>
        <dbReference type="ARBA" id="ARBA00010211"/>
    </source>
</evidence>
<dbReference type="Pfam" id="PF01557">
    <property type="entry name" value="FAA_hydrolase"/>
    <property type="match status" value="1"/>
</dbReference>
<keyword evidence="4" id="KW-0456">Lyase</keyword>
<dbReference type="STRING" id="1387353.BSF38_03151"/>
<dbReference type="FunFam" id="3.90.850.10:FF:000002">
    <property type="entry name" value="2-hydroxyhepta-2,4-diene-1,7-dioate isomerase"/>
    <property type="match status" value="1"/>
</dbReference>
<keyword evidence="2" id="KW-0479">Metal-binding</keyword>
<dbReference type="GO" id="GO:0046872">
    <property type="term" value="F:metal ion binding"/>
    <property type="evidence" value="ECO:0007669"/>
    <property type="project" value="UniProtKB-KW"/>
</dbReference>
<dbReference type="Gene3D" id="3.90.850.10">
    <property type="entry name" value="Fumarylacetoacetase-like, C-terminal domain"/>
    <property type="match status" value="1"/>
</dbReference>
<evidence type="ECO:0000313" key="5">
    <source>
        <dbReference type="Proteomes" id="UP000186309"/>
    </source>
</evidence>
<dbReference type="InterPro" id="IPR011234">
    <property type="entry name" value="Fumarylacetoacetase-like_C"/>
</dbReference>
<dbReference type="OrthoDB" id="9805307at2"/>
<dbReference type="InterPro" id="IPR051121">
    <property type="entry name" value="FAH"/>
</dbReference>
<name>A0A1U7CRU7_9BACT</name>
<dbReference type="RefSeq" id="WP_076347130.1">
    <property type="nucleotide sequence ID" value="NZ_CP019082.1"/>
</dbReference>
<dbReference type="GO" id="GO:0016853">
    <property type="term" value="F:isomerase activity"/>
    <property type="evidence" value="ECO:0007669"/>
    <property type="project" value="UniProtKB-ARBA"/>
</dbReference>
<protein>
    <submittedName>
        <fullName evidence="4">Ureidoglycolate lyase</fullName>
        <ecNumber evidence="4">4.3.2.3</ecNumber>
    </submittedName>
</protein>
<dbReference type="SUPFAM" id="SSF56529">
    <property type="entry name" value="FAH"/>
    <property type="match status" value="1"/>
</dbReference>
<dbReference type="EMBL" id="CP019082">
    <property type="protein sequence ID" value="APW61628.1"/>
    <property type="molecule type" value="Genomic_DNA"/>
</dbReference>
<dbReference type="Proteomes" id="UP000186309">
    <property type="component" value="Chromosome"/>
</dbReference>